<comment type="subcellular location">
    <subcellularLocation>
        <location evidence="1 7">Periplasm</location>
    </subcellularLocation>
</comment>
<keyword evidence="4 7" id="KW-0574">Periplasm</keyword>
<dbReference type="InterPro" id="IPR017937">
    <property type="entry name" value="Thioredoxin_CS"/>
</dbReference>
<evidence type="ECO:0000313" key="11">
    <source>
        <dbReference type="Proteomes" id="UP001596364"/>
    </source>
</evidence>
<feature type="domain" description="Thioredoxin-like fold" evidence="9">
    <location>
        <begin position="111"/>
        <end position="234"/>
    </location>
</feature>
<dbReference type="EMBL" id="JBHSUS010000001">
    <property type="protein sequence ID" value="MFC6440918.1"/>
    <property type="molecule type" value="Genomic_DNA"/>
</dbReference>
<sequence length="238" mass="26524">MKKLILLIASVFWCVSAGAQLVTDNDDVLRDLFENQLGLAVSEINPAAMPGLREVITSQGVFYATPDGQYLLRGLMYNLTEGLVNETEKTMTRVRLAGVASFADSKLVFPAKDEKYKITVFTDTTCTYCRRMHSQIDEYNDLGITVEYMAFPRYGTEHPSFNELESIWCADKPQEAMTKGMAGQKVKPKQCDNRLAEQYAFAQSVGVNSTPAIIAKDGSLMPGYLPPKQLLQTLQKIK</sequence>
<dbReference type="RefSeq" id="WP_165490764.1">
    <property type="nucleotide sequence ID" value="NZ_JBHSUS010000001.1"/>
</dbReference>
<keyword evidence="6 7" id="KW-0676">Redox-active center</keyword>
<dbReference type="CDD" id="cd03020">
    <property type="entry name" value="DsbA_DsbC_DsbG"/>
    <property type="match status" value="1"/>
</dbReference>
<dbReference type="SUPFAM" id="SSF54423">
    <property type="entry name" value="DsbC/DsbG N-terminal domain-like"/>
    <property type="match status" value="1"/>
</dbReference>
<keyword evidence="5" id="KW-1015">Disulfide bond</keyword>
<evidence type="ECO:0000259" key="9">
    <source>
        <dbReference type="Pfam" id="PF13098"/>
    </source>
</evidence>
<evidence type="ECO:0000313" key="10">
    <source>
        <dbReference type="EMBL" id="MFC6440918.1"/>
    </source>
</evidence>
<dbReference type="Pfam" id="PF10411">
    <property type="entry name" value="DsbC_N"/>
    <property type="match status" value="1"/>
</dbReference>
<evidence type="ECO:0000256" key="6">
    <source>
        <dbReference type="ARBA" id="ARBA00023284"/>
    </source>
</evidence>
<feature type="domain" description="Disulphide bond isomerase DsbC/G N-terminal" evidence="8">
    <location>
        <begin position="24"/>
        <end position="82"/>
    </location>
</feature>
<evidence type="ECO:0000256" key="5">
    <source>
        <dbReference type="ARBA" id="ARBA00023157"/>
    </source>
</evidence>
<dbReference type="InterPro" id="IPR009094">
    <property type="entry name" value="DiS-bond_isomerase_DsbC/G_N_sf"/>
</dbReference>
<feature type="chain" id="PRO_5044965264" description="Thiol:disulfide interchange protein" evidence="7">
    <location>
        <begin position="20"/>
        <end position="238"/>
    </location>
</feature>
<comment type="similarity">
    <text evidence="2 7">Belongs to the thioredoxin family. DsbC subfamily.</text>
</comment>
<comment type="function">
    <text evidence="7">Required for disulfide bond formation in some periplasmic proteins. Acts by transferring its disulfide bond to other proteins and is reduced in the process.</text>
</comment>
<dbReference type="Gene3D" id="3.10.450.70">
    <property type="entry name" value="Disulphide bond isomerase, DsbC/G, N-terminal"/>
    <property type="match status" value="1"/>
</dbReference>
<dbReference type="PANTHER" id="PTHR35272">
    <property type="entry name" value="THIOL:DISULFIDE INTERCHANGE PROTEIN DSBC-RELATED"/>
    <property type="match status" value="1"/>
</dbReference>
<dbReference type="PROSITE" id="PS00194">
    <property type="entry name" value="THIOREDOXIN_1"/>
    <property type="match status" value="1"/>
</dbReference>
<accession>A0ABW1XLZ1</accession>
<evidence type="ECO:0000259" key="8">
    <source>
        <dbReference type="Pfam" id="PF10411"/>
    </source>
</evidence>
<organism evidence="10 11">
    <name type="scientific">Pseudobowmanella zhangzhouensis</name>
    <dbReference type="NCBI Taxonomy" id="1537679"/>
    <lineage>
        <taxon>Bacteria</taxon>
        <taxon>Pseudomonadati</taxon>
        <taxon>Pseudomonadota</taxon>
        <taxon>Gammaproteobacteria</taxon>
        <taxon>Alteromonadales</taxon>
        <taxon>Alteromonadaceae</taxon>
    </lineage>
</organism>
<comment type="caution">
    <text evidence="10">The sequence shown here is derived from an EMBL/GenBank/DDBJ whole genome shotgun (WGS) entry which is preliminary data.</text>
</comment>
<keyword evidence="3 7" id="KW-0732">Signal</keyword>
<evidence type="ECO:0000256" key="1">
    <source>
        <dbReference type="ARBA" id="ARBA00004418"/>
    </source>
</evidence>
<evidence type="ECO:0000256" key="4">
    <source>
        <dbReference type="ARBA" id="ARBA00022764"/>
    </source>
</evidence>
<dbReference type="InterPro" id="IPR018950">
    <property type="entry name" value="DiS-bond_isomerase_DsbC/G_N"/>
</dbReference>
<dbReference type="Proteomes" id="UP001596364">
    <property type="component" value="Unassembled WGS sequence"/>
</dbReference>
<name>A0ABW1XLZ1_9ALTE</name>
<feature type="signal peptide" evidence="7">
    <location>
        <begin position="1"/>
        <end position="19"/>
    </location>
</feature>
<dbReference type="InterPro" id="IPR033954">
    <property type="entry name" value="DiS-bond_Isoase_DsbC/G"/>
</dbReference>
<dbReference type="SUPFAM" id="SSF52833">
    <property type="entry name" value="Thioredoxin-like"/>
    <property type="match status" value="1"/>
</dbReference>
<keyword evidence="11" id="KW-1185">Reference proteome</keyword>
<dbReference type="PANTHER" id="PTHR35272:SF3">
    <property type="entry name" value="THIOL:DISULFIDE INTERCHANGE PROTEIN DSBC"/>
    <property type="match status" value="1"/>
</dbReference>
<dbReference type="InterPro" id="IPR051470">
    <property type="entry name" value="Thiol:disulfide_interchange"/>
</dbReference>
<evidence type="ECO:0000256" key="7">
    <source>
        <dbReference type="RuleBase" id="RU364038"/>
    </source>
</evidence>
<evidence type="ECO:0000256" key="3">
    <source>
        <dbReference type="ARBA" id="ARBA00022729"/>
    </source>
</evidence>
<reference evidence="11" key="1">
    <citation type="journal article" date="2019" name="Int. J. Syst. Evol. Microbiol.">
        <title>The Global Catalogue of Microorganisms (GCM) 10K type strain sequencing project: providing services to taxonomists for standard genome sequencing and annotation.</title>
        <authorList>
            <consortium name="The Broad Institute Genomics Platform"/>
            <consortium name="The Broad Institute Genome Sequencing Center for Infectious Disease"/>
            <person name="Wu L."/>
            <person name="Ma J."/>
        </authorList>
    </citation>
    <scope>NUCLEOTIDE SEQUENCE [LARGE SCALE GENOMIC DNA]</scope>
    <source>
        <strain evidence="11">CGMCC 1.16031</strain>
    </source>
</reference>
<gene>
    <name evidence="10" type="ORF">ACFP85_12255</name>
</gene>
<dbReference type="InterPro" id="IPR036249">
    <property type="entry name" value="Thioredoxin-like_sf"/>
</dbReference>
<dbReference type="Gene3D" id="3.40.30.10">
    <property type="entry name" value="Glutaredoxin"/>
    <property type="match status" value="1"/>
</dbReference>
<proteinExistence type="inferred from homology"/>
<dbReference type="Pfam" id="PF13098">
    <property type="entry name" value="Thioredoxin_2"/>
    <property type="match status" value="1"/>
</dbReference>
<dbReference type="InterPro" id="IPR012336">
    <property type="entry name" value="Thioredoxin-like_fold"/>
</dbReference>
<evidence type="ECO:0000256" key="2">
    <source>
        <dbReference type="ARBA" id="ARBA00009813"/>
    </source>
</evidence>
<protein>
    <recommendedName>
        <fullName evidence="7">Thiol:disulfide interchange protein</fullName>
    </recommendedName>
</protein>